<feature type="compositionally biased region" description="Polar residues" evidence="1">
    <location>
        <begin position="21"/>
        <end position="34"/>
    </location>
</feature>
<evidence type="ECO:0000313" key="4">
    <source>
        <dbReference type="Proteomes" id="UP001165190"/>
    </source>
</evidence>
<evidence type="ECO:0000313" key="3">
    <source>
        <dbReference type="EMBL" id="GMI79387.1"/>
    </source>
</evidence>
<dbReference type="AlphaFoldDB" id="A0A9W7HL47"/>
<organism evidence="3 4">
    <name type="scientific">Hibiscus trionum</name>
    <name type="common">Flower of an hour</name>
    <dbReference type="NCBI Taxonomy" id="183268"/>
    <lineage>
        <taxon>Eukaryota</taxon>
        <taxon>Viridiplantae</taxon>
        <taxon>Streptophyta</taxon>
        <taxon>Embryophyta</taxon>
        <taxon>Tracheophyta</taxon>
        <taxon>Spermatophyta</taxon>
        <taxon>Magnoliopsida</taxon>
        <taxon>eudicotyledons</taxon>
        <taxon>Gunneridae</taxon>
        <taxon>Pentapetalae</taxon>
        <taxon>rosids</taxon>
        <taxon>malvids</taxon>
        <taxon>Malvales</taxon>
        <taxon>Malvaceae</taxon>
        <taxon>Malvoideae</taxon>
        <taxon>Hibiscus</taxon>
    </lineage>
</organism>
<proteinExistence type="predicted"/>
<feature type="region of interest" description="Disordered" evidence="1">
    <location>
        <begin position="1"/>
        <end position="34"/>
    </location>
</feature>
<protein>
    <recommendedName>
        <fullName evidence="2">TRF2/HOY1 PH-like domain-containing protein</fullName>
    </recommendedName>
</protein>
<feature type="domain" description="TRF2/HOY1 PH-like" evidence="2">
    <location>
        <begin position="109"/>
        <end position="227"/>
    </location>
</feature>
<dbReference type="OrthoDB" id="6159439at2759"/>
<evidence type="ECO:0000259" key="2">
    <source>
        <dbReference type="Pfam" id="PF24818"/>
    </source>
</evidence>
<accession>A0A9W7HL47</accession>
<dbReference type="Pfam" id="PF24818">
    <property type="entry name" value="PH_TRF2_HOY1"/>
    <property type="match status" value="1"/>
</dbReference>
<keyword evidence="4" id="KW-1185">Reference proteome</keyword>
<sequence>MEQENSVPDDGMKESAALMNTPPQSVDGSLVQSPQVNSVEAMETALPVIGLKLSDTPSFLDKVDQLYLQKGCSLIGKEQANSSNHISAMAKGKSKVDILQHAHKLKAENFLISLLRIGQWQRVSRNECDLVGKCYFAKKKLVWEFLENGLKSKIEIQWSDILSFRAVLNEGQPGILELELAQPPLFFHEQDPQPRKHTQWTQVDDFTGEQALNYRRHYLESPPGALDRPLDKLLSYDRRLSKMSQQSFPTLSSPFFPKQTSESEHPSVDFGGQLHIIPQHHQQQQQLSFENVPTHYPTFEAAPFSSSIPGTWTTETVIMSNYHSNQMPLLDGINIGDNPIPNQISDMLPVMPTNAATSISFPNNDLPSLPPTEFAELAPSQPPLVFRTSNDQRLNMLLNNLQTRFSKGMADANLFLRRQLRNNSNDVVSPNMVDNSVLMNNALPSNVSGGEQMNHIPPVMNLTSDNSSSSSSLNSDDPFNHEINIWTHDFSHQPWQ</sequence>
<name>A0A9W7HL47_HIBTR</name>
<dbReference type="InterPro" id="IPR057939">
    <property type="entry name" value="TRF2_HOY1_PH"/>
</dbReference>
<dbReference type="PANTHER" id="PTHR33494">
    <property type="entry name" value="OS02G0793800 PROTEIN"/>
    <property type="match status" value="1"/>
</dbReference>
<comment type="caution">
    <text evidence="3">The sequence shown here is derived from an EMBL/GenBank/DDBJ whole genome shotgun (WGS) entry which is preliminary data.</text>
</comment>
<evidence type="ECO:0000256" key="1">
    <source>
        <dbReference type="SAM" id="MobiDB-lite"/>
    </source>
</evidence>
<gene>
    <name evidence="3" type="ORF">HRI_001608000</name>
</gene>
<reference evidence="3" key="1">
    <citation type="submission" date="2023-05" db="EMBL/GenBank/DDBJ databases">
        <title>Genome and transcriptome analyses reveal genes involved in the formation of fine ridges on petal epidermal cells in Hibiscus trionum.</title>
        <authorList>
            <person name="Koshimizu S."/>
            <person name="Masuda S."/>
            <person name="Ishii T."/>
            <person name="Shirasu K."/>
            <person name="Hoshino A."/>
            <person name="Arita M."/>
        </authorList>
    </citation>
    <scope>NUCLEOTIDE SEQUENCE</scope>
    <source>
        <strain evidence="3">Hamamatsu line</strain>
    </source>
</reference>
<dbReference type="EMBL" id="BSYR01000016">
    <property type="protein sequence ID" value="GMI79387.1"/>
    <property type="molecule type" value="Genomic_DNA"/>
</dbReference>
<dbReference type="Proteomes" id="UP001165190">
    <property type="component" value="Unassembled WGS sequence"/>
</dbReference>
<dbReference type="PANTHER" id="PTHR33494:SF5">
    <property type="entry name" value="F10A16.6 PROTEIN"/>
    <property type="match status" value="1"/>
</dbReference>